<dbReference type="PANTHER" id="PTHR33734:SF22">
    <property type="entry name" value="MEMBRANE-BOUND LYTIC MUREIN TRANSGLYCOSYLASE D"/>
    <property type="match status" value="1"/>
</dbReference>
<sequence>MPKEIFKIGLALLILSWANLTYAETYKVKPGDTLGKVAQKYHVSVKQLKTWNKIKGDKIYVGQRLKIQPDKGYVTKKDYYVVKKGDSLSGIANKTHTTVAKLKKLNNLKSDVIRPGQRLLVRVRKVKKKRGKGYESEAYPDTPPIIEPIPIIEGNLTFYTVKDGETLESIATQYGLSIEDICEANLMPEGSVVKKGQILAIPQPTEETTNSGTN</sequence>
<dbReference type="InterPro" id="IPR036779">
    <property type="entry name" value="LysM_dom_sf"/>
</dbReference>
<dbReference type="InterPro" id="IPR018392">
    <property type="entry name" value="LysM"/>
</dbReference>
<gene>
    <name evidence="2" type="ORF">COX46_04430</name>
</gene>
<dbReference type="Proteomes" id="UP000230392">
    <property type="component" value="Unassembled WGS sequence"/>
</dbReference>
<evidence type="ECO:0000259" key="1">
    <source>
        <dbReference type="PROSITE" id="PS51782"/>
    </source>
</evidence>
<feature type="domain" description="LysM" evidence="1">
    <location>
        <begin position="24"/>
        <end position="67"/>
    </location>
</feature>
<dbReference type="SUPFAM" id="SSF54106">
    <property type="entry name" value="LysM domain"/>
    <property type="match status" value="3"/>
</dbReference>
<feature type="domain" description="LysM" evidence="1">
    <location>
        <begin position="78"/>
        <end position="121"/>
    </location>
</feature>
<dbReference type="AlphaFoldDB" id="A0A2G9YA18"/>
<proteinExistence type="predicted"/>
<dbReference type="Pfam" id="PF01476">
    <property type="entry name" value="LysM"/>
    <property type="match status" value="3"/>
</dbReference>
<dbReference type="PROSITE" id="PS51782">
    <property type="entry name" value="LYSM"/>
    <property type="match status" value="3"/>
</dbReference>
<evidence type="ECO:0000313" key="2">
    <source>
        <dbReference type="EMBL" id="PIP16078.1"/>
    </source>
</evidence>
<dbReference type="SMART" id="SM00257">
    <property type="entry name" value="LysM"/>
    <property type="match status" value="3"/>
</dbReference>
<dbReference type="Gene3D" id="3.10.350.10">
    <property type="entry name" value="LysM domain"/>
    <property type="match status" value="3"/>
</dbReference>
<dbReference type="CDD" id="cd00118">
    <property type="entry name" value="LysM"/>
    <property type="match status" value="3"/>
</dbReference>
<dbReference type="GO" id="GO:0008932">
    <property type="term" value="F:lytic endotransglycosylase activity"/>
    <property type="evidence" value="ECO:0007669"/>
    <property type="project" value="TreeGrafter"/>
</dbReference>
<comment type="caution">
    <text evidence="2">The sequence shown here is derived from an EMBL/GenBank/DDBJ whole genome shotgun (WGS) entry which is preliminary data.</text>
</comment>
<feature type="domain" description="LysM" evidence="1">
    <location>
        <begin position="157"/>
        <end position="201"/>
    </location>
</feature>
<reference evidence="2 3" key="1">
    <citation type="submission" date="2017-09" db="EMBL/GenBank/DDBJ databases">
        <title>Depth-based differentiation of microbial function through sediment-hosted aquifers and enrichment of novel symbionts in the deep terrestrial subsurface.</title>
        <authorList>
            <person name="Probst A.J."/>
            <person name="Ladd B."/>
            <person name="Jarett J.K."/>
            <person name="Geller-Mcgrath D.E."/>
            <person name="Sieber C.M."/>
            <person name="Emerson J.B."/>
            <person name="Anantharaman K."/>
            <person name="Thomas B.C."/>
            <person name="Malmstrom R."/>
            <person name="Stieglmeier M."/>
            <person name="Klingl A."/>
            <person name="Woyke T."/>
            <person name="Ryan C.M."/>
            <person name="Banfield J.F."/>
        </authorList>
    </citation>
    <scope>NUCLEOTIDE SEQUENCE [LARGE SCALE GENOMIC DNA]</scope>
    <source>
        <strain evidence="2">CG23_combo_of_CG06-09_8_20_14_all_48_7</strain>
    </source>
</reference>
<dbReference type="EMBL" id="PCRF01000218">
    <property type="protein sequence ID" value="PIP16078.1"/>
    <property type="molecule type" value="Genomic_DNA"/>
</dbReference>
<organism evidence="2 3">
    <name type="scientific">bacterium (Candidatus Ratteibacteria) CG23_combo_of_CG06-09_8_20_14_all_48_7</name>
    <dbReference type="NCBI Taxonomy" id="2014292"/>
    <lineage>
        <taxon>Bacteria</taxon>
        <taxon>Candidatus Ratteibacteria</taxon>
    </lineage>
</organism>
<accession>A0A2G9YA18</accession>
<evidence type="ECO:0000313" key="3">
    <source>
        <dbReference type="Proteomes" id="UP000230392"/>
    </source>
</evidence>
<protein>
    <recommendedName>
        <fullName evidence="1">LysM domain-containing protein</fullName>
    </recommendedName>
</protein>
<dbReference type="PANTHER" id="PTHR33734">
    <property type="entry name" value="LYSM DOMAIN-CONTAINING GPI-ANCHORED PROTEIN 2"/>
    <property type="match status" value="1"/>
</dbReference>
<name>A0A2G9YA18_9BACT</name>